<organism evidence="1 2">
    <name type="scientific">Xenorhabdus ehlersii</name>
    <dbReference type="NCBI Taxonomy" id="290111"/>
    <lineage>
        <taxon>Bacteria</taxon>
        <taxon>Pseudomonadati</taxon>
        <taxon>Pseudomonadota</taxon>
        <taxon>Gammaproteobacteria</taxon>
        <taxon>Enterobacterales</taxon>
        <taxon>Morganellaceae</taxon>
        <taxon>Xenorhabdus</taxon>
    </lineage>
</organism>
<evidence type="ECO:0000313" key="2">
    <source>
        <dbReference type="Proteomes" id="UP000225605"/>
    </source>
</evidence>
<gene>
    <name evidence="1" type="ORF">Xehl_02192</name>
</gene>
<comment type="caution">
    <text evidence="1">The sequence shown here is derived from an EMBL/GenBank/DDBJ whole genome shotgun (WGS) entry which is preliminary data.</text>
</comment>
<dbReference type="AlphaFoldDB" id="A0A2D0IQS9"/>
<evidence type="ECO:0000313" key="1">
    <source>
        <dbReference type="EMBL" id="PHM24144.1"/>
    </source>
</evidence>
<accession>A0A2D0IQS9</accession>
<sequence>MLYQSVIGQGFVGNQVSRQCFMAHMLSVDHYCLLHLWVRRQGCFDFTRFNAVTTNFDLKIIASQIFQVTVRQPAYPITGFVQASITPGFVFVCGKRIFHKTLDGQIWTIPIPPCQPCTANIQLTRGANGRQFAIMIKDIQAGVMMCFANGDIATHFIGYIKVSNIICCFCRTIKVN</sequence>
<proteinExistence type="predicted"/>
<reference evidence="1 2" key="1">
    <citation type="journal article" date="2017" name="Nat. Microbiol.">
        <title>Natural product diversity associated with the nematode symbionts Photorhabdus and Xenorhabdus.</title>
        <authorList>
            <person name="Tobias N.J."/>
            <person name="Wolff H."/>
            <person name="Djahanschiri B."/>
            <person name="Grundmann F."/>
            <person name="Kronenwerth M."/>
            <person name="Shi Y.M."/>
            <person name="Simonyi S."/>
            <person name="Grun P."/>
            <person name="Shapiro-Ilan D."/>
            <person name="Pidot S.J."/>
            <person name="Stinear T.P."/>
            <person name="Ebersberger I."/>
            <person name="Bode H.B."/>
        </authorList>
    </citation>
    <scope>NUCLEOTIDE SEQUENCE [LARGE SCALE GENOMIC DNA]</scope>
    <source>
        <strain evidence="1 2">DSM 16337</strain>
    </source>
</reference>
<name>A0A2D0IQS9_9GAMM</name>
<dbReference type="AntiFam" id="ANF00178">
    <property type="entry name" value="Shadow ORF (opposite dhbF)"/>
</dbReference>
<dbReference type="EMBL" id="NIBT01000010">
    <property type="protein sequence ID" value="PHM24144.1"/>
    <property type="molecule type" value="Genomic_DNA"/>
</dbReference>
<dbReference type="Proteomes" id="UP000225605">
    <property type="component" value="Unassembled WGS sequence"/>
</dbReference>
<protein>
    <submittedName>
        <fullName evidence="1">Uncharacterized protein</fullName>
    </submittedName>
</protein>